<reference evidence="1 2" key="1">
    <citation type="submission" date="2019-02" db="EMBL/GenBank/DDBJ databases">
        <authorList>
            <person name="Khodamoradi S."/>
            <person name="Hahnke R.L."/>
            <person name="Kaempfer P."/>
            <person name="Schumann P."/>
            <person name="Rohde M."/>
            <person name="Steinert M."/>
            <person name="Luzhetskyy A."/>
            <person name="Wink J."/>
            <person name="Ruckert C."/>
        </authorList>
    </citation>
    <scope>NUCLEOTIDE SEQUENCE [LARGE SCALE GENOMIC DNA]</scope>
    <source>
        <strain evidence="1 2">M2</strain>
        <plasmid evidence="2">phim2</plasmid>
    </source>
</reference>
<gene>
    <name evidence="1" type="ORF">EKD16_25095</name>
</gene>
<protein>
    <submittedName>
        <fullName evidence="1">Uncharacterized protein</fullName>
    </submittedName>
</protein>
<geneLocation type="plasmid" evidence="2">
    <name>phim2</name>
</geneLocation>
<evidence type="ECO:0000313" key="1">
    <source>
        <dbReference type="EMBL" id="QBI56760.1"/>
    </source>
</evidence>
<accession>A0A4P6Q8H3</accession>
<sequence>MSIVLQLRPDGPITEISLPDSDIARLAALHRTIACTVLDVLPLNVRTDVYFDADAHDSGQPINPIATALLRRNGYPWQQCRGLVVLCAHTPEGAPIDLPLAQSGQLLAPQ</sequence>
<dbReference type="GeneID" id="39493922"/>
<name>A0A4P6Q8H3_9ACTN</name>
<organism evidence="1 2">
    <name type="scientific">Streptomonospora litoralis</name>
    <dbReference type="NCBI Taxonomy" id="2498135"/>
    <lineage>
        <taxon>Bacteria</taxon>
        <taxon>Bacillati</taxon>
        <taxon>Actinomycetota</taxon>
        <taxon>Actinomycetes</taxon>
        <taxon>Streptosporangiales</taxon>
        <taxon>Nocardiopsidaceae</taxon>
        <taxon>Streptomonospora</taxon>
    </lineage>
</organism>
<keyword evidence="2" id="KW-1185">Reference proteome</keyword>
<evidence type="ECO:0000313" key="2">
    <source>
        <dbReference type="Proteomes" id="UP000292235"/>
    </source>
</evidence>
<keyword evidence="1" id="KW-0614">Plasmid</keyword>
<dbReference type="EMBL" id="CP036456">
    <property type="protein sequence ID" value="QBI56760.1"/>
    <property type="molecule type" value="Genomic_DNA"/>
</dbReference>
<proteinExistence type="predicted"/>
<dbReference type="Proteomes" id="UP000292235">
    <property type="component" value="Plasmid phiM2"/>
</dbReference>
<dbReference type="RefSeq" id="WP_131102932.1">
    <property type="nucleotide sequence ID" value="NZ_CP036456.1"/>
</dbReference>
<dbReference type="KEGG" id="strr:EKD16_25095"/>
<dbReference type="OrthoDB" id="5121495at2"/>
<dbReference type="AlphaFoldDB" id="A0A4P6Q8H3"/>